<dbReference type="Pfam" id="PF10190">
    <property type="entry name" value="Tmemb_170"/>
    <property type="match status" value="1"/>
</dbReference>
<gene>
    <name evidence="7" type="ORF">S7711_07201</name>
</gene>
<evidence type="ECO:0000313" key="7">
    <source>
        <dbReference type="EMBL" id="KEY65819.1"/>
    </source>
</evidence>
<dbReference type="AlphaFoldDB" id="A0A084AKJ0"/>
<feature type="transmembrane region" description="Helical" evidence="6">
    <location>
        <begin position="118"/>
        <end position="138"/>
    </location>
</feature>
<evidence type="ECO:0000256" key="3">
    <source>
        <dbReference type="ARBA" id="ARBA00022692"/>
    </source>
</evidence>
<feature type="transmembrane region" description="Helical" evidence="6">
    <location>
        <begin position="77"/>
        <end position="106"/>
    </location>
</feature>
<comment type="similarity">
    <text evidence="2">Belongs to the TMEM170 family.</text>
</comment>
<reference evidence="7 8" key="1">
    <citation type="journal article" date="2014" name="BMC Genomics">
        <title>Comparative genome sequencing reveals chemotype-specific gene clusters in the toxigenic black mold Stachybotrys.</title>
        <authorList>
            <person name="Semeiks J."/>
            <person name="Borek D."/>
            <person name="Otwinowski Z."/>
            <person name="Grishin N.V."/>
        </authorList>
    </citation>
    <scope>NUCLEOTIDE SEQUENCE [LARGE SCALE GENOMIC DNA]</scope>
    <source>
        <strain evidence="8">CBS 109288 / IBT 7711</strain>
    </source>
</reference>
<evidence type="ECO:0000256" key="2">
    <source>
        <dbReference type="ARBA" id="ARBA00006325"/>
    </source>
</evidence>
<dbReference type="PANTHER" id="PTHR22779:SF6">
    <property type="entry name" value="SD17342P"/>
    <property type="match status" value="1"/>
</dbReference>
<dbReference type="PANTHER" id="PTHR22779">
    <property type="entry name" value="SD17342P"/>
    <property type="match status" value="1"/>
</dbReference>
<name>A0A084AKJ0_STACB</name>
<keyword evidence="5 6" id="KW-0472">Membrane</keyword>
<evidence type="ECO:0008006" key="9">
    <source>
        <dbReference type="Google" id="ProtNLM"/>
    </source>
</evidence>
<keyword evidence="8" id="KW-1185">Reference proteome</keyword>
<keyword evidence="4 6" id="KW-1133">Transmembrane helix</keyword>
<dbReference type="EMBL" id="KL648684">
    <property type="protein sequence ID" value="KEY65819.1"/>
    <property type="molecule type" value="Genomic_DNA"/>
</dbReference>
<proteinExistence type="inferred from homology"/>
<dbReference type="GO" id="GO:0016020">
    <property type="term" value="C:membrane"/>
    <property type="evidence" value="ECO:0007669"/>
    <property type="project" value="UniProtKB-SubCell"/>
</dbReference>
<evidence type="ECO:0000256" key="1">
    <source>
        <dbReference type="ARBA" id="ARBA00004141"/>
    </source>
</evidence>
<dbReference type="HOGENOM" id="CLU_071343_1_0_1"/>
<comment type="subcellular location">
    <subcellularLocation>
        <location evidence="1">Membrane</location>
        <topology evidence="1">Multi-pass membrane protein</topology>
    </subcellularLocation>
</comment>
<evidence type="ECO:0000256" key="6">
    <source>
        <dbReference type="SAM" id="Phobius"/>
    </source>
</evidence>
<feature type="transmembrane region" description="Helical" evidence="6">
    <location>
        <begin position="50"/>
        <end position="70"/>
    </location>
</feature>
<dbReference type="Proteomes" id="UP000028045">
    <property type="component" value="Unassembled WGS sequence"/>
</dbReference>
<evidence type="ECO:0000256" key="4">
    <source>
        <dbReference type="ARBA" id="ARBA00022989"/>
    </source>
</evidence>
<protein>
    <recommendedName>
        <fullName evidence="9">Integral membrane protein</fullName>
    </recommendedName>
</protein>
<evidence type="ECO:0000256" key="5">
    <source>
        <dbReference type="ARBA" id="ARBA00023136"/>
    </source>
</evidence>
<dbReference type="InterPro" id="IPR019334">
    <property type="entry name" value="TMEM170A/B/YPR153W-like"/>
</dbReference>
<accession>A0A084AKJ0</accession>
<dbReference type="OrthoDB" id="2131401at2759"/>
<keyword evidence="3 6" id="KW-0812">Transmembrane</keyword>
<evidence type="ECO:0000313" key="8">
    <source>
        <dbReference type="Proteomes" id="UP000028045"/>
    </source>
</evidence>
<organism evidence="7 8">
    <name type="scientific">Stachybotrys chartarum (strain CBS 109288 / IBT 7711)</name>
    <name type="common">Toxic black mold</name>
    <name type="synonym">Stilbospora chartarum</name>
    <dbReference type="NCBI Taxonomy" id="1280523"/>
    <lineage>
        <taxon>Eukaryota</taxon>
        <taxon>Fungi</taxon>
        <taxon>Dikarya</taxon>
        <taxon>Ascomycota</taxon>
        <taxon>Pezizomycotina</taxon>
        <taxon>Sordariomycetes</taxon>
        <taxon>Hypocreomycetidae</taxon>
        <taxon>Hypocreales</taxon>
        <taxon>Stachybotryaceae</taxon>
        <taxon>Stachybotrys</taxon>
    </lineage>
</organism>
<sequence>MPWRLNPPDEYQSPQFPALNVRTLYDLTEERRYTLYYISDVVRFTVEWTLITYGIFHLGAVCIAMATHGWNRSSWKYVWAVPVVYLVTAAVEALVAGSITGAVVGAVYQAGYYEMNTWIPLVWGLINVLILIVSSFTIQGGL</sequence>